<keyword evidence="1" id="KW-1133">Transmembrane helix</keyword>
<keyword evidence="1" id="KW-0472">Membrane</keyword>
<evidence type="ECO:0000256" key="1">
    <source>
        <dbReference type="SAM" id="Phobius"/>
    </source>
</evidence>
<dbReference type="Proteomes" id="UP000007799">
    <property type="component" value="Unassembled WGS sequence"/>
</dbReference>
<keyword evidence="2" id="KW-0732">Signal</keyword>
<evidence type="ECO:0000313" key="4">
    <source>
        <dbReference type="Proteomes" id="UP000007799"/>
    </source>
</evidence>
<proteinExistence type="predicted"/>
<dbReference type="EMBL" id="GL832974">
    <property type="protein sequence ID" value="EGD76394.1"/>
    <property type="molecule type" value="Genomic_DNA"/>
</dbReference>
<feature type="transmembrane region" description="Helical" evidence="1">
    <location>
        <begin position="39"/>
        <end position="64"/>
    </location>
</feature>
<gene>
    <name evidence="3" type="ORF">PTSG_12599</name>
</gene>
<name>F2UGZ5_SALR5</name>
<organism evidence="4">
    <name type="scientific">Salpingoeca rosetta (strain ATCC 50818 / BSB-021)</name>
    <dbReference type="NCBI Taxonomy" id="946362"/>
    <lineage>
        <taxon>Eukaryota</taxon>
        <taxon>Choanoflagellata</taxon>
        <taxon>Craspedida</taxon>
        <taxon>Salpingoecidae</taxon>
        <taxon>Salpingoeca</taxon>
    </lineage>
</organism>
<evidence type="ECO:0000313" key="3">
    <source>
        <dbReference type="EMBL" id="EGD76394.1"/>
    </source>
</evidence>
<evidence type="ECO:0000256" key="2">
    <source>
        <dbReference type="SAM" id="SignalP"/>
    </source>
</evidence>
<accession>F2UGZ5</accession>
<keyword evidence="4" id="KW-1185">Reference proteome</keyword>
<reference evidence="3" key="1">
    <citation type="submission" date="2009-08" db="EMBL/GenBank/DDBJ databases">
        <title>Annotation of Salpingoeca rosetta.</title>
        <authorList>
            <consortium name="The Broad Institute Genome Sequencing Platform"/>
            <person name="Russ C."/>
            <person name="Cuomo C."/>
            <person name="Burger G."/>
            <person name="Gray M.W."/>
            <person name="Holland P.W.H."/>
            <person name="King N."/>
            <person name="Lang F.B.F."/>
            <person name="Roger A.J."/>
            <person name="Ruiz-Trillo I."/>
            <person name="Young S.K."/>
            <person name="Zeng Q."/>
            <person name="Gargeya S."/>
            <person name="Alvarado L."/>
            <person name="Berlin A."/>
            <person name="Chapman S.B."/>
            <person name="Chen Z."/>
            <person name="Freedman E."/>
            <person name="Gellesch M."/>
            <person name="Goldberg J."/>
            <person name="Griggs A."/>
            <person name="Gujja S."/>
            <person name="Heilman E."/>
            <person name="Heiman D."/>
            <person name="Howarth C."/>
            <person name="Mehta T."/>
            <person name="Neiman D."/>
            <person name="Pearson M."/>
            <person name="Roberts A."/>
            <person name="Saif S."/>
            <person name="Shea T."/>
            <person name="Shenoy N."/>
            <person name="Sisk P."/>
            <person name="Stolte C."/>
            <person name="Sykes S."/>
            <person name="White J."/>
            <person name="Yandava C."/>
            <person name="Haas B."/>
            <person name="Nusbaum C."/>
            <person name="Birren B."/>
        </authorList>
    </citation>
    <scope>NUCLEOTIDE SEQUENCE [LARGE SCALE GENOMIC DNA]</scope>
    <source>
        <strain evidence="3">ATCC 50818</strain>
    </source>
</reference>
<feature type="chain" id="PRO_5003287492" evidence="2">
    <location>
        <begin position="24"/>
        <end position="127"/>
    </location>
</feature>
<feature type="signal peptide" evidence="2">
    <location>
        <begin position="1"/>
        <end position="23"/>
    </location>
</feature>
<dbReference type="KEGG" id="sre:PTSG_12599"/>
<keyword evidence="1" id="KW-0812">Transmembrane</keyword>
<protein>
    <submittedName>
        <fullName evidence="3">Uncharacterized protein</fullName>
    </submittedName>
</protein>
<dbReference type="AlphaFoldDB" id="F2UGZ5"/>
<dbReference type="RefSeq" id="XP_004991309.1">
    <property type="nucleotide sequence ID" value="XM_004991252.1"/>
</dbReference>
<dbReference type="GeneID" id="16071870"/>
<dbReference type="InParanoid" id="F2UGZ5"/>
<sequence>MYACCSLLRLFVFAHTLPHVALAALLTVCALVECLFERAARVDLAAACCALFILLVFLFVAFAYSKHTHHLSCLNSFSVCKHSFLSAGMCANCLSSPPSPTHVSCVPCVCACPSCLTDAMCACHAVL</sequence>